<dbReference type="InterPro" id="IPR009003">
    <property type="entry name" value="Peptidase_S1_PA"/>
</dbReference>
<evidence type="ECO:0000313" key="2">
    <source>
        <dbReference type="Proteomes" id="UP000275267"/>
    </source>
</evidence>
<name>A0A3L6Q8B4_PANMI</name>
<dbReference type="STRING" id="4540.A0A3L6Q8B4"/>
<dbReference type="EMBL" id="PQIB02000013">
    <property type="protein sequence ID" value="RLM74852.1"/>
    <property type="molecule type" value="Genomic_DNA"/>
</dbReference>
<proteinExistence type="predicted"/>
<dbReference type="Proteomes" id="UP000275267">
    <property type="component" value="Unassembled WGS sequence"/>
</dbReference>
<gene>
    <name evidence="1" type="ORF">C2845_PM15G09680</name>
</gene>
<dbReference type="PANTHER" id="PTHR18868">
    <property type="entry name" value="OS07G0665300 PROTEIN-RELATED"/>
    <property type="match status" value="1"/>
</dbReference>
<dbReference type="SUPFAM" id="SSF50494">
    <property type="entry name" value="Trypsin-like serine proteases"/>
    <property type="match status" value="1"/>
</dbReference>
<accession>A0A3L6Q8B4</accession>
<reference evidence="2" key="1">
    <citation type="journal article" date="2019" name="Nat. Commun.">
        <title>The genome of broomcorn millet.</title>
        <authorList>
            <person name="Zou C."/>
            <person name="Miki D."/>
            <person name="Li D."/>
            <person name="Tang Q."/>
            <person name="Xiao L."/>
            <person name="Rajput S."/>
            <person name="Deng P."/>
            <person name="Jia W."/>
            <person name="Huang R."/>
            <person name="Zhang M."/>
            <person name="Sun Y."/>
            <person name="Hu J."/>
            <person name="Fu X."/>
            <person name="Schnable P.S."/>
            <person name="Li F."/>
            <person name="Zhang H."/>
            <person name="Feng B."/>
            <person name="Zhu X."/>
            <person name="Liu R."/>
            <person name="Schnable J.C."/>
            <person name="Zhu J.-K."/>
            <person name="Zhang H."/>
        </authorList>
    </citation>
    <scope>NUCLEOTIDE SEQUENCE [LARGE SCALE GENOMIC DNA]</scope>
</reference>
<sequence>MVMISPEGLRRKVNLARLGHWSQVRLKCAMNNEVYNGFLDEGYLDHNFAVIKVFAFLDVHDVVRCALDIVPHGEELLALGRGSSGQLMARIINFSVDLRASEEDDLHDKVWEGGPLFSFDGKFFGMNHSLTTRSVMFLPWGTIFKRLVRFGTSSPKKSSLAQSKISNVNSLAVYDTDRAHDLVAPVPRSLVNQEKLDVDSKGYPKLPAAMLGAGMVLVNTFEETFGDMFGKGFFIEWNGSMIVLTSASLVRNSGDGNEVIAGLRAGIGGPLVTLDGDVIGMNFYDRKIGTPFLYWKGIRGILALFEKKRILRIAGDDKEKLNMWPVPTPCWRHPDCFDEYESDDEEKFVPQSGNLSYFRGMKIFLY</sequence>
<organism evidence="1 2">
    <name type="scientific">Panicum miliaceum</name>
    <name type="common">Proso millet</name>
    <name type="synonym">Broomcorn millet</name>
    <dbReference type="NCBI Taxonomy" id="4540"/>
    <lineage>
        <taxon>Eukaryota</taxon>
        <taxon>Viridiplantae</taxon>
        <taxon>Streptophyta</taxon>
        <taxon>Embryophyta</taxon>
        <taxon>Tracheophyta</taxon>
        <taxon>Spermatophyta</taxon>
        <taxon>Magnoliopsida</taxon>
        <taxon>Liliopsida</taxon>
        <taxon>Poales</taxon>
        <taxon>Poaceae</taxon>
        <taxon>PACMAD clade</taxon>
        <taxon>Panicoideae</taxon>
        <taxon>Panicodae</taxon>
        <taxon>Paniceae</taxon>
        <taxon>Panicinae</taxon>
        <taxon>Panicum</taxon>
        <taxon>Panicum sect. Panicum</taxon>
    </lineage>
</organism>
<dbReference type="AlphaFoldDB" id="A0A3L6Q8B4"/>
<protein>
    <submittedName>
        <fullName evidence="1">Uncharacterized protein</fullName>
    </submittedName>
</protein>
<dbReference type="OrthoDB" id="681969at2759"/>
<keyword evidence="2" id="KW-1185">Reference proteome</keyword>
<evidence type="ECO:0000313" key="1">
    <source>
        <dbReference type="EMBL" id="RLM74852.1"/>
    </source>
</evidence>
<comment type="caution">
    <text evidence="1">The sequence shown here is derived from an EMBL/GenBank/DDBJ whole genome shotgun (WGS) entry which is preliminary data.</text>
</comment>